<feature type="chain" id="PRO_5001636740" evidence="1">
    <location>
        <begin position="18"/>
        <end position="52"/>
    </location>
</feature>
<dbReference type="RefSeq" id="XP_012211783.1">
    <property type="nucleotide sequence ID" value="XM_012356393.1"/>
</dbReference>
<reference evidence="2 3" key="1">
    <citation type="journal article" date="2013" name="PLoS Genet.">
        <title>Distinctive expansion of potential virulence genes in the genome of the oomycete fish pathogen Saprolegnia parasitica.</title>
        <authorList>
            <person name="Jiang R.H."/>
            <person name="de Bruijn I."/>
            <person name="Haas B.J."/>
            <person name="Belmonte R."/>
            <person name="Lobach L."/>
            <person name="Christie J."/>
            <person name="van den Ackerveken G."/>
            <person name="Bottin A."/>
            <person name="Bulone V."/>
            <person name="Diaz-Moreno S.M."/>
            <person name="Dumas B."/>
            <person name="Fan L."/>
            <person name="Gaulin E."/>
            <person name="Govers F."/>
            <person name="Grenville-Briggs L.J."/>
            <person name="Horner N.R."/>
            <person name="Levin J.Z."/>
            <person name="Mammella M."/>
            <person name="Meijer H.J."/>
            <person name="Morris P."/>
            <person name="Nusbaum C."/>
            <person name="Oome S."/>
            <person name="Phillips A.J."/>
            <person name="van Rooyen D."/>
            <person name="Rzeszutek E."/>
            <person name="Saraiva M."/>
            <person name="Secombes C.J."/>
            <person name="Seidl M.F."/>
            <person name="Snel B."/>
            <person name="Stassen J.H."/>
            <person name="Sykes S."/>
            <person name="Tripathy S."/>
            <person name="van den Berg H."/>
            <person name="Vega-Arreguin J.C."/>
            <person name="Wawra S."/>
            <person name="Young S.K."/>
            <person name="Zeng Q."/>
            <person name="Dieguez-Uribeondo J."/>
            <person name="Russ C."/>
            <person name="Tyler B.M."/>
            <person name="van West P."/>
        </authorList>
    </citation>
    <scope>NUCLEOTIDE SEQUENCE [LARGE SCALE GENOMIC DNA]</scope>
    <source>
        <strain evidence="2 3">CBS 223.65</strain>
    </source>
</reference>
<name>A0A067BGH6_SAPPC</name>
<dbReference type="KEGG" id="spar:SPRG_16747"/>
<sequence>MRGASIVLSAAVASALGANPVIYEISTRPWLYELSLKYNRPMSLDDPSVHMA</sequence>
<evidence type="ECO:0000313" key="3">
    <source>
        <dbReference type="Proteomes" id="UP000030745"/>
    </source>
</evidence>
<proteinExistence type="predicted"/>
<gene>
    <name evidence="2" type="ORF">SPRG_16747</name>
</gene>
<keyword evidence="1" id="KW-0732">Signal</keyword>
<dbReference type="EMBL" id="KK583642">
    <property type="protein sequence ID" value="KDO17509.1"/>
    <property type="molecule type" value="Genomic_DNA"/>
</dbReference>
<evidence type="ECO:0000313" key="2">
    <source>
        <dbReference type="EMBL" id="KDO17509.1"/>
    </source>
</evidence>
<organism evidence="2 3">
    <name type="scientific">Saprolegnia parasitica (strain CBS 223.65)</name>
    <dbReference type="NCBI Taxonomy" id="695850"/>
    <lineage>
        <taxon>Eukaryota</taxon>
        <taxon>Sar</taxon>
        <taxon>Stramenopiles</taxon>
        <taxon>Oomycota</taxon>
        <taxon>Saprolegniomycetes</taxon>
        <taxon>Saprolegniales</taxon>
        <taxon>Saprolegniaceae</taxon>
        <taxon>Saprolegnia</taxon>
    </lineage>
</organism>
<keyword evidence="3" id="KW-1185">Reference proteome</keyword>
<dbReference type="GeneID" id="24138339"/>
<dbReference type="VEuPathDB" id="FungiDB:SPRG_16747"/>
<evidence type="ECO:0000256" key="1">
    <source>
        <dbReference type="SAM" id="SignalP"/>
    </source>
</evidence>
<feature type="signal peptide" evidence="1">
    <location>
        <begin position="1"/>
        <end position="17"/>
    </location>
</feature>
<accession>A0A067BGH6</accession>
<dbReference type="AlphaFoldDB" id="A0A067BGH6"/>
<dbReference type="Proteomes" id="UP000030745">
    <property type="component" value="Unassembled WGS sequence"/>
</dbReference>
<protein>
    <submittedName>
        <fullName evidence="2">Uncharacterized protein</fullName>
    </submittedName>
</protein>